<protein>
    <recommendedName>
        <fullName evidence="1">Protein kinase domain-containing protein</fullName>
    </recommendedName>
</protein>
<dbReference type="Proteomes" id="UP000075420">
    <property type="component" value="Unassembled WGS sequence"/>
</dbReference>
<feature type="domain" description="Protein kinase" evidence="1">
    <location>
        <begin position="12"/>
        <end position="200"/>
    </location>
</feature>
<dbReference type="SUPFAM" id="SSF56112">
    <property type="entry name" value="Protein kinase-like (PK-like)"/>
    <property type="match status" value="1"/>
</dbReference>
<gene>
    <name evidence="2" type="ORF">BE08_44670</name>
</gene>
<dbReference type="PANTHER" id="PTHR24361">
    <property type="entry name" value="MITOGEN-ACTIVATED KINASE KINASE KINASE"/>
    <property type="match status" value="1"/>
</dbReference>
<proteinExistence type="predicted"/>
<comment type="caution">
    <text evidence="2">The sequence shown here is derived from an EMBL/GenBank/DDBJ whole genome shotgun (WGS) entry which is preliminary data.</text>
</comment>
<dbReference type="PROSITE" id="PS50011">
    <property type="entry name" value="PROTEIN_KINASE_DOM"/>
    <property type="match status" value="1"/>
</dbReference>
<sequence length="200" mass="22085">MEGTTMMSLPHYTITGEIQSGVETVIYRGYRNVDRASVAIKLFKSESPTSRQIAKLRHDYEITRDLDLSSVVRAYGLERVGASLALVMESVEEQPLSDILRAQPLDLETSLQIADSIADAMGAIHQRHIIHKDINPHNVLVRMDTRQVKLIDFGIATRLSQEIQRAASPDALEGTLACMLNELIDSGLADLRQTIDGSGT</sequence>
<evidence type="ECO:0000313" key="3">
    <source>
        <dbReference type="Proteomes" id="UP000075420"/>
    </source>
</evidence>
<reference evidence="2 3" key="1">
    <citation type="submission" date="2014-02" db="EMBL/GenBank/DDBJ databases">
        <title>The small core and large imbalanced accessory genome model reveals a collaborative survival strategy of Sorangium cellulosum strains in nature.</title>
        <authorList>
            <person name="Han K."/>
            <person name="Peng R."/>
            <person name="Blom J."/>
            <person name="Li Y.-Z."/>
        </authorList>
    </citation>
    <scope>NUCLEOTIDE SEQUENCE [LARGE SCALE GENOMIC DNA]</scope>
    <source>
        <strain evidence="2 3">So0157-25</strain>
    </source>
</reference>
<dbReference type="InterPro" id="IPR011009">
    <property type="entry name" value="Kinase-like_dom_sf"/>
</dbReference>
<dbReference type="AlphaFoldDB" id="A0A150PEM0"/>
<dbReference type="Gene3D" id="1.10.510.10">
    <property type="entry name" value="Transferase(Phosphotransferase) domain 1"/>
    <property type="match status" value="1"/>
</dbReference>
<dbReference type="InterPro" id="IPR000719">
    <property type="entry name" value="Prot_kinase_dom"/>
</dbReference>
<dbReference type="GO" id="GO:0005737">
    <property type="term" value="C:cytoplasm"/>
    <property type="evidence" value="ECO:0007669"/>
    <property type="project" value="TreeGrafter"/>
</dbReference>
<dbReference type="Pfam" id="PF00069">
    <property type="entry name" value="Pkinase"/>
    <property type="match status" value="1"/>
</dbReference>
<dbReference type="InterPro" id="IPR053235">
    <property type="entry name" value="Ser_Thr_kinase"/>
</dbReference>
<evidence type="ECO:0000259" key="1">
    <source>
        <dbReference type="PROSITE" id="PS50011"/>
    </source>
</evidence>
<dbReference type="GO" id="GO:0004672">
    <property type="term" value="F:protein kinase activity"/>
    <property type="evidence" value="ECO:0007669"/>
    <property type="project" value="InterPro"/>
</dbReference>
<dbReference type="EMBL" id="JELY01001946">
    <property type="protein sequence ID" value="KYF54092.1"/>
    <property type="molecule type" value="Genomic_DNA"/>
</dbReference>
<organism evidence="2 3">
    <name type="scientific">Sorangium cellulosum</name>
    <name type="common">Polyangium cellulosum</name>
    <dbReference type="NCBI Taxonomy" id="56"/>
    <lineage>
        <taxon>Bacteria</taxon>
        <taxon>Pseudomonadati</taxon>
        <taxon>Myxococcota</taxon>
        <taxon>Polyangia</taxon>
        <taxon>Polyangiales</taxon>
        <taxon>Polyangiaceae</taxon>
        <taxon>Sorangium</taxon>
    </lineage>
</organism>
<dbReference type="PANTHER" id="PTHR24361:SF678">
    <property type="entry name" value="SPORULATION-SPECIFIC PROTEIN 1"/>
    <property type="match status" value="1"/>
</dbReference>
<name>A0A150PEM0_SORCE</name>
<accession>A0A150PEM0</accession>
<evidence type="ECO:0000313" key="2">
    <source>
        <dbReference type="EMBL" id="KYF54092.1"/>
    </source>
</evidence>
<dbReference type="GO" id="GO:0005524">
    <property type="term" value="F:ATP binding"/>
    <property type="evidence" value="ECO:0007669"/>
    <property type="project" value="InterPro"/>
</dbReference>